<evidence type="ECO:0000259" key="2">
    <source>
        <dbReference type="Pfam" id="PF04389"/>
    </source>
</evidence>
<feature type="transmembrane region" description="Helical" evidence="1">
    <location>
        <begin position="393"/>
        <end position="415"/>
    </location>
</feature>
<feature type="transmembrane region" description="Helical" evidence="1">
    <location>
        <begin position="422"/>
        <end position="440"/>
    </location>
</feature>
<dbReference type="PANTHER" id="PTHR12147:SF26">
    <property type="entry name" value="PEPTIDASE M28 DOMAIN-CONTAINING PROTEIN"/>
    <property type="match status" value="1"/>
</dbReference>
<organism evidence="3">
    <name type="scientific">uncultured Sphingomonadaceae bacterium</name>
    <dbReference type="NCBI Taxonomy" id="169976"/>
    <lineage>
        <taxon>Bacteria</taxon>
        <taxon>Pseudomonadati</taxon>
        <taxon>Pseudomonadota</taxon>
        <taxon>Alphaproteobacteria</taxon>
        <taxon>Sphingomonadales</taxon>
        <taxon>Sphingomonadaceae</taxon>
        <taxon>environmental samples</taxon>
    </lineage>
</organism>
<accession>A0A6J4SHQ9</accession>
<dbReference type="AlphaFoldDB" id="A0A6J4SHQ9"/>
<dbReference type="InterPro" id="IPR045175">
    <property type="entry name" value="M28_fam"/>
</dbReference>
<protein>
    <recommendedName>
        <fullName evidence="2">Peptidase M28 domain-containing protein</fullName>
    </recommendedName>
</protein>
<feature type="domain" description="Peptidase M28" evidence="2">
    <location>
        <begin position="103"/>
        <end position="293"/>
    </location>
</feature>
<keyword evidence="1" id="KW-0472">Membrane</keyword>
<feature type="transmembrane region" description="Helical" evidence="1">
    <location>
        <begin position="501"/>
        <end position="520"/>
    </location>
</feature>
<dbReference type="InterPro" id="IPR007484">
    <property type="entry name" value="Peptidase_M28"/>
</dbReference>
<dbReference type="GO" id="GO:0006508">
    <property type="term" value="P:proteolysis"/>
    <property type="evidence" value="ECO:0007669"/>
    <property type="project" value="InterPro"/>
</dbReference>
<proteinExistence type="predicted"/>
<dbReference type="Pfam" id="PF04389">
    <property type="entry name" value="Peptidase_M28"/>
    <property type="match status" value="1"/>
</dbReference>
<feature type="transmembrane region" description="Helical" evidence="1">
    <location>
        <begin position="363"/>
        <end position="381"/>
    </location>
</feature>
<keyword evidence="1" id="KW-0812">Transmembrane</keyword>
<dbReference type="Gene3D" id="3.40.630.10">
    <property type="entry name" value="Zn peptidases"/>
    <property type="match status" value="1"/>
</dbReference>
<feature type="transmembrane region" description="Helical" evidence="1">
    <location>
        <begin position="315"/>
        <end position="342"/>
    </location>
</feature>
<dbReference type="GO" id="GO:0008235">
    <property type="term" value="F:metalloexopeptidase activity"/>
    <property type="evidence" value="ECO:0007669"/>
    <property type="project" value="InterPro"/>
</dbReference>
<gene>
    <name evidence="3" type="ORF">AVDCRST_MAG39-1210</name>
</gene>
<keyword evidence="1" id="KW-1133">Transmembrane helix</keyword>
<feature type="transmembrane region" description="Helical" evidence="1">
    <location>
        <begin position="446"/>
        <end position="463"/>
    </location>
</feature>
<sequence length="537" mass="55998">MRRLFPLLLAVLLGLLLAWRAALPPAPRPIDAPPLVFSAERAMADVRAIASVPHPVGSAENRRARDHLVARLRGLGLAQVAVLPGAELAWRAPPGAAPTRVENVFAVLPGADRAAPALLLMAHYDSREGSPGAADDAAGVAAILEVLRTLRAGGGAPRRDVHVLLTDGEEAGLLGAKSFFRDPARARRYEAVLNLEARGAAGRAYMFETGPGNAELIRLMADAVDAPSANSLARFVYDRMPNDTDFSVPKERRVPGLNFAFIGDEAAYHTPLATPERLNRGSLQHLGDQALALTAALAAAPAMPRAAGDLVYSDLLGVVLLAYPARVGWLPLALAGALLFAAGRRTVREPRLLAAMTSGAARLVAGVLLAAALLFLARQLLSAPDVGLRRPELLAYPGELQAGAALLLALSLLVAWRRARPAAALGALLLAWALAAAAQLLAPETAFVLAWPALLGATLLLVPRGTTGTILAVAGGALGVAWIAGLLHLLFLSLGRLAPEALAAGALLLPLVLHPLLVRLTSRQASGQVRSIVADPH</sequence>
<feature type="transmembrane region" description="Helical" evidence="1">
    <location>
        <begin position="470"/>
        <end position="495"/>
    </location>
</feature>
<evidence type="ECO:0000256" key="1">
    <source>
        <dbReference type="SAM" id="Phobius"/>
    </source>
</evidence>
<reference evidence="3" key="1">
    <citation type="submission" date="2020-02" db="EMBL/GenBank/DDBJ databases">
        <authorList>
            <person name="Meier V. D."/>
        </authorList>
    </citation>
    <scope>NUCLEOTIDE SEQUENCE</scope>
    <source>
        <strain evidence="3">AVDCRST_MAG39</strain>
    </source>
</reference>
<name>A0A6J4SHQ9_9SPHN</name>
<dbReference type="SUPFAM" id="SSF53187">
    <property type="entry name" value="Zn-dependent exopeptidases"/>
    <property type="match status" value="1"/>
</dbReference>
<dbReference type="PANTHER" id="PTHR12147">
    <property type="entry name" value="METALLOPEPTIDASE M28 FAMILY MEMBER"/>
    <property type="match status" value="1"/>
</dbReference>
<dbReference type="EMBL" id="CADCVW010000050">
    <property type="protein sequence ID" value="CAA9499723.1"/>
    <property type="molecule type" value="Genomic_DNA"/>
</dbReference>
<evidence type="ECO:0000313" key="3">
    <source>
        <dbReference type="EMBL" id="CAA9499723.1"/>
    </source>
</evidence>